<feature type="region of interest" description="Disordered" evidence="23">
    <location>
        <begin position="677"/>
        <end position="728"/>
    </location>
</feature>
<dbReference type="GO" id="GO:0046872">
    <property type="term" value="F:metal ion binding"/>
    <property type="evidence" value="ECO:0007669"/>
    <property type="project" value="UniProtKB-KW"/>
</dbReference>
<keyword evidence="18" id="KW-0206">Cytoskeleton</keyword>
<proteinExistence type="inferred from homology"/>
<comment type="similarity">
    <text evidence="4">Belongs to the Mical family.</text>
</comment>
<feature type="domain" description="LIM zinc-binding" evidence="25">
    <location>
        <begin position="1015"/>
        <end position="1077"/>
    </location>
</feature>
<evidence type="ECO:0000256" key="19">
    <source>
        <dbReference type="ARBA" id="ARBA00023242"/>
    </source>
</evidence>
<evidence type="ECO:0000256" key="18">
    <source>
        <dbReference type="ARBA" id="ARBA00023212"/>
    </source>
</evidence>
<keyword evidence="9 21" id="KW-0479">Metal-binding</keyword>
<feature type="compositionally biased region" description="Basic and acidic residues" evidence="23">
    <location>
        <begin position="1332"/>
        <end position="1343"/>
    </location>
</feature>
<feature type="region of interest" description="Disordered" evidence="23">
    <location>
        <begin position="1086"/>
        <end position="1106"/>
    </location>
</feature>
<dbReference type="SMART" id="SM01203">
    <property type="entry name" value="DUF3585"/>
    <property type="match status" value="1"/>
</dbReference>
<feature type="compositionally biased region" description="Acidic residues" evidence="23">
    <location>
        <begin position="1894"/>
        <end position="1908"/>
    </location>
</feature>
<evidence type="ECO:0000256" key="4">
    <source>
        <dbReference type="ARBA" id="ARBA00008223"/>
    </source>
</evidence>
<feature type="compositionally biased region" description="Pro residues" evidence="23">
    <location>
        <begin position="1545"/>
        <end position="1562"/>
    </location>
</feature>
<dbReference type="PROSITE" id="PS50021">
    <property type="entry name" value="CH"/>
    <property type="match status" value="1"/>
</dbReference>
<keyword evidence="6" id="KW-0268">Exocytosis</keyword>
<dbReference type="SUPFAM" id="SSF47576">
    <property type="entry name" value="Calponin-homology domain, CH-domain"/>
    <property type="match status" value="1"/>
</dbReference>
<evidence type="ECO:0000313" key="27">
    <source>
        <dbReference type="Proteomes" id="UP000695023"/>
    </source>
</evidence>
<dbReference type="Gene3D" id="2.10.110.10">
    <property type="entry name" value="Cysteine Rich Protein"/>
    <property type="match status" value="1"/>
</dbReference>
<comment type="cofactor">
    <cofactor evidence="1">
        <name>FAD</name>
        <dbReference type="ChEBI" id="CHEBI:57692"/>
    </cofactor>
</comment>
<feature type="compositionally biased region" description="Polar residues" evidence="23">
    <location>
        <begin position="1953"/>
        <end position="1963"/>
    </location>
</feature>
<dbReference type="PROSITE" id="PS00478">
    <property type="entry name" value="LIM_DOMAIN_1"/>
    <property type="match status" value="1"/>
</dbReference>
<dbReference type="SUPFAM" id="SSF57716">
    <property type="entry name" value="Glucocorticoid receptor-like (DNA-binding domain)"/>
    <property type="match status" value="1"/>
</dbReference>
<feature type="compositionally biased region" description="Low complexity" evidence="23">
    <location>
        <begin position="2025"/>
        <end position="2036"/>
    </location>
</feature>
<dbReference type="SUPFAM" id="SSF51905">
    <property type="entry name" value="FAD/NAD(P)-binding domain"/>
    <property type="match status" value="1"/>
</dbReference>
<keyword evidence="19" id="KW-0539">Nucleus</keyword>
<keyword evidence="10" id="KW-0274">FAD</keyword>
<dbReference type="Proteomes" id="UP000695023">
    <property type="component" value="Unplaced"/>
</dbReference>
<evidence type="ECO:0000256" key="6">
    <source>
        <dbReference type="ARBA" id="ARBA00022483"/>
    </source>
</evidence>
<feature type="compositionally biased region" description="Polar residues" evidence="23">
    <location>
        <begin position="1619"/>
        <end position="1628"/>
    </location>
</feature>
<evidence type="ECO:0000256" key="11">
    <source>
        <dbReference type="ARBA" id="ARBA00022833"/>
    </source>
</evidence>
<evidence type="ECO:0000256" key="3">
    <source>
        <dbReference type="ARBA" id="ARBA00004245"/>
    </source>
</evidence>
<dbReference type="RefSeq" id="XP_005734864.1">
    <property type="nucleotide sequence ID" value="XM_005734807.2"/>
</dbReference>
<dbReference type="RefSeq" id="XP_013766753.1">
    <property type="nucleotide sequence ID" value="XM_013911299.1"/>
</dbReference>
<feature type="compositionally biased region" description="Basic and acidic residues" evidence="23">
    <location>
        <begin position="1824"/>
        <end position="1833"/>
    </location>
</feature>
<dbReference type="Pfam" id="PF25413">
    <property type="entry name" value="Rossman_Mical"/>
    <property type="match status" value="1"/>
</dbReference>
<dbReference type="FunFam" id="1.10.418.10:FF:000026">
    <property type="entry name" value="protein-methionine sulfoxide oxidase MICAL3 isoform X1"/>
    <property type="match status" value="1"/>
</dbReference>
<name>A0A9Y3RA43_9CICH</name>
<dbReference type="GeneID" id="102201612"/>
<evidence type="ECO:0000313" key="30">
    <source>
        <dbReference type="RefSeq" id="XP_013766753.1"/>
    </source>
</evidence>
<dbReference type="FunFam" id="3.50.50.60:FF:000004">
    <property type="entry name" value="protein-methionine sulfoxide oxidase MICAL2 isoform X1"/>
    <property type="match status" value="1"/>
</dbReference>
<feature type="compositionally biased region" description="Polar residues" evidence="23">
    <location>
        <begin position="1094"/>
        <end position="1106"/>
    </location>
</feature>
<dbReference type="Gene3D" id="3.50.50.60">
    <property type="entry name" value="FAD/NAD(P)-binding domain"/>
    <property type="match status" value="1"/>
</dbReference>
<evidence type="ECO:0000259" key="24">
    <source>
        <dbReference type="PROSITE" id="PS50021"/>
    </source>
</evidence>
<feature type="compositionally biased region" description="Basic and acidic residues" evidence="23">
    <location>
        <begin position="1418"/>
        <end position="1439"/>
    </location>
</feature>
<feature type="compositionally biased region" description="Polar residues" evidence="23">
    <location>
        <begin position="1770"/>
        <end position="1787"/>
    </location>
</feature>
<evidence type="ECO:0000256" key="16">
    <source>
        <dbReference type="ARBA" id="ARBA00023054"/>
    </source>
</evidence>
<evidence type="ECO:0000256" key="22">
    <source>
        <dbReference type="SAM" id="Coils"/>
    </source>
</evidence>
<dbReference type="Pfam" id="PF01494">
    <property type="entry name" value="FAD_binding_3"/>
    <property type="match status" value="1"/>
</dbReference>
<dbReference type="InterPro" id="IPR001715">
    <property type="entry name" value="CH_dom"/>
</dbReference>
<dbReference type="PROSITE" id="PS50023">
    <property type="entry name" value="LIM_DOMAIN_2"/>
    <property type="match status" value="1"/>
</dbReference>
<dbReference type="InterPro" id="IPR036188">
    <property type="entry name" value="FAD/NAD-bd_sf"/>
</dbReference>
<feature type="compositionally biased region" description="Low complexity" evidence="23">
    <location>
        <begin position="2129"/>
        <end position="2141"/>
    </location>
</feature>
<accession>A0A9Y3RA43</accession>
<dbReference type="InterPro" id="IPR050540">
    <property type="entry name" value="F-actin_Monoox_Mical"/>
</dbReference>
<feature type="compositionally biased region" description="Acidic residues" evidence="23">
    <location>
        <begin position="1195"/>
        <end position="1211"/>
    </location>
</feature>
<dbReference type="GO" id="GO:0003779">
    <property type="term" value="F:actin binding"/>
    <property type="evidence" value="ECO:0007669"/>
    <property type="project" value="UniProtKB-KW"/>
</dbReference>
<evidence type="ECO:0000256" key="17">
    <source>
        <dbReference type="ARBA" id="ARBA00023203"/>
    </source>
</evidence>
<feature type="compositionally biased region" description="Polar residues" evidence="23">
    <location>
        <begin position="1516"/>
        <end position="1535"/>
    </location>
</feature>
<dbReference type="SMART" id="SM00132">
    <property type="entry name" value="LIM"/>
    <property type="match status" value="1"/>
</dbReference>
<feature type="compositionally biased region" description="Basic and acidic residues" evidence="23">
    <location>
        <begin position="1965"/>
        <end position="1981"/>
    </location>
</feature>
<keyword evidence="16 22" id="KW-0175">Coiled coil</keyword>
<feature type="region of interest" description="Disordered" evidence="23">
    <location>
        <begin position="1160"/>
        <end position="1285"/>
    </location>
</feature>
<evidence type="ECO:0000256" key="20">
    <source>
        <dbReference type="ARBA" id="ARBA00049522"/>
    </source>
</evidence>
<feature type="region of interest" description="Disordered" evidence="23">
    <location>
        <begin position="1737"/>
        <end position="2239"/>
    </location>
</feature>
<dbReference type="GO" id="GO:0071949">
    <property type="term" value="F:FAD binding"/>
    <property type="evidence" value="ECO:0007669"/>
    <property type="project" value="InterPro"/>
</dbReference>
<dbReference type="PROSITE" id="PS51848">
    <property type="entry name" value="BMERB"/>
    <property type="match status" value="1"/>
</dbReference>
<evidence type="ECO:0000256" key="10">
    <source>
        <dbReference type="ARBA" id="ARBA00022827"/>
    </source>
</evidence>
<dbReference type="SMART" id="SM00033">
    <property type="entry name" value="CH"/>
    <property type="match status" value="1"/>
</dbReference>
<dbReference type="InterPro" id="IPR036872">
    <property type="entry name" value="CH_dom_sf"/>
</dbReference>
<feature type="compositionally biased region" description="Basic and acidic residues" evidence="23">
    <location>
        <begin position="1996"/>
        <end position="2006"/>
    </location>
</feature>
<keyword evidence="11 21" id="KW-0862">Zinc</keyword>
<feature type="compositionally biased region" description="Low complexity" evidence="23">
    <location>
        <begin position="2051"/>
        <end position="2069"/>
    </location>
</feature>
<dbReference type="PANTHER" id="PTHR23167:SF51">
    <property type="entry name" value="[F-ACTIN]-MONOOXYGENASE MICAL3"/>
    <property type="match status" value="1"/>
</dbReference>
<evidence type="ECO:0000256" key="7">
    <source>
        <dbReference type="ARBA" id="ARBA00022490"/>
    </source>
</evidence>
<feature type="compositionally biased region" description="Polar residues" evidence="23">
    <location>
        <begin position="1701"/>
        <end position="1713"/>
    </location>
</feature>
<evidence type="ECO:0000256" key="9">
    <source>
        <dbReference type="ARBA" id="ARBA00022723"/>
    </source>
</evidence>
<dbReference type="CDD" id="cd09439">
    <property type="entry name" value="LIM_Mical"/>
    <property type="match status" value="1"/>
</dbReference>
<dbReference type="GO" id="GO:0006887">
    <property type="term" value="P:exocytosis"/>
    <property type="evidence" value="ECO:0007669"/>
    <property type="project" value="UniProtKB-KW"/>
</dbReference>
<feature type="compositionally biased region" description="Basic and acidic residues" evidence="23">
    <location>
        <begin position="2176"/>
        <end position="2192"/>
    </location>
</feature>
<evidence type="ECO:0000256" key="15">
    <source>
        <dbReference type="ARBA" id="ARBA00023038"/>
    </source>
</evidence>
<organism evidence="27 28">
    <name type="scientific">Pundamilia nyererei</name>
    <dbReference type="NCBI Taxonomy" id="303518"/>
    <lineage>
        <taxon>Eukaryota</taxon>
        <taxon>Metazoa</taxon>
        <taxon>Chordata</taxon>
        <taxon>Craniata</taxon>
        <taxon>Vertebrata</taxon>
        <taxon>Euteleostomi</taxon>
        <taxon>Actinopterygii</taxon>
        <taxon>Neopterygii</taxon>
        <taxon>Teleostei</taxon>
        <taxon>Neoteleostei</taxon>
        <taxon>Acanthomorphata</taxon>
        <taxon>Ovalentaria</taxon>
        <taxon>Cichlomorphae</taxon>
        <taxon>Cichliformes</taxon>
        <taxon>Cichlidae</taxon>
        <taxon>African cichlids</taxon>
        <taxon>Pseudocrenilabrinae</taxon>
        <taxon>Haplochromini</taxon>
        <taxon>Pundamilia</taxon>
    </lineage>
</organism>
<dbReference type="FunFam" id="2.10.110.10:FF:000043">
    <property type="entry name" value="protein-methionine sulfoxide oxidase MICAL3 isoform X2"/>
    <property type="match status" value="1"/>
</dbReference>
<keyword evidence="7" id="KW-0963">Cytoplasm</keyword>
<feature type="compositionally biased region" description="Low complexity" evidence="23">
    <location>
        <begin position="784"/>
        <end position="796"/>
    </location>
</feature>
<feature type="compositionally biased region" description="Low complexity" evidence="23">
    <location>
        <begin position="1344"/>
        <end position="1353"/>
    </location>
</feature>
<dbReference type="Pfam" id="PF12130">
    <property type="entry name" value="bMERB_dom"/>
    <property type="match status" value="1"/>
</dbReference>
<comment type="catalytic activity">
    <reaction evidence="20">
        <text>L-methionyl-[F-actin] + NADPH + O2 + H(+) = L-methionyl-(R)-S-oxide-[F-actin] + NADP(+) + H2O</text>
        <dbReference type="Rhea" id="RHEA:51308"/>
        <dbReference type="Rhea" id="RHEA-COMP:12953"/>
        <dbReference type="Rhea" id="RHEA-COMP:12956"/>
        <dbReference type="ChEBI" id="CHEBI:15377"/>
        <dbReference type="ChEBI" id="CHEBI:15378"/>
        <dbReference type="ChEBI" id="CHEBI:15379"/>
        <dbReference type="ChEBI" id="CHEBI:16044"/>
        <dbReference type="ChEBI" id="CHEBI:45764"/>
        <dbReference type="ChEBI" id="CHEBI:57783"/>
        <dbReference type="ChEBI" id="CHEBI:58349"/>
        <dbReference type="EC" id="1.14.13.225"/>
    </reaction>
</comment>
<feature type="compositionally biased region" description="Basic and acidic residues" evidence="23">
    <location>
        <begin position="2202"/>
        <end position="2222"/>
    </location>
</feature>
<dbReference type="CTD" id="402881"/>
<evidence type="ECO:0000256" key="21">
    <source>
        <dbReference type="PROSITE-ProRule" id="PRU00125"/>
    </source>
</evidence>
<dbReference type="InterPro" id="IPR022735">
    <property type="entry name" value="bMERB_dom"/>
</dbReference>
<keyword evidence="8" id="KW-0285">Flavoprotein</keyword>
<feature type="compositionally biased region" description="Basic and acidic residues" evidence="23">
    <location>
        <begin position="1748"/>
        <end position="1758"/>
    </location>
</feature>
<feature type="compositionally biased region" description="Acidic residues" evidence="23">
    <location>
        <begin position="1386"/>
        <end position="1417"/>
    </location>
</feature>
<feature type="region of interest" description="Disordered" evidence="23">
    <location>
        <begin position="879"/>
        <end position="902"/>
    </location>
</feature>
<feature type="compositionally biased region" description="Acidic residues" evidence="23">
    <location>
        <begin position="1161"/>
        <end position="1170"/>
    </location>
</feature>
<dbReference type="Pfam" id="PF00412">
    <property type="entry name" value="LIM"/>
    <property type="match status" value="1"/>
</dbReference>
<evidence type="ECO:0000313" key="29">
    <source>
        <dbReference type="RefSeq" id="XP_013766752.1"/>
    </source>
</evidence>
<feature type="compositionally biased region" description="Acidic residues" evidence="23">
    <location>
        <begin position="1256"/>
        <end position="1281"/>
    </location>
</feature>
<evidence type="ECO:0000256" key="8">
    <source>
        <dbReference type="ARBA" id="ARBA00022630"/>
    </source>
</evidence>
<keyword evidence="12" id="KW-0521">NADP</keyword>
<feature type="compositionally biased region" description="Basic and acidic residues" evidence="23">
    <location>
        <begin position="1226"/>
        <end position="1241"/>
    </location>
</feature>
<protein>
    <recommendedName>
        <fullName evidence="5">F-actin monooxygenase</fullName>
        <ecNumber evidence="5">1.14.13.225</ecNumber>
    </recommendedName>
</protein>
<evidence type="ECO:0000256" key="1">
    <source>
        <dbReference type="ARBA" id="ARBA00001974"/>
    </source>
</evidence>
<feature type="compositionally biased region" description="Basic residues" evidence="23">
    <location>
        <begin position="2070"/>
        <end position="2088"/>
    </location>
</feature>
<evidence type="ECO:0000256" key="5">
    <source>
        <dbReference type="ARBA" id="ARBA00012709"/>
    </source>
</evidence>
<dbReference type="InterPro" id="IPR057494">
    <property type="entry name" value="Rossman_Mical"/>
</dbReference>
<evidence type="ECO:0000313" key="28">
    <source>
        <dbReference type="RefSeq" id="XP_005734864.1"/>
    </source>
</evidence>
<keyword evidence="13" id="KW-0560">Oxidoreductase</keyword>
<dbReference type="InterPro" id="IPR002938">
    <property type="entry name" value="FAD-bd"/>
</dbReference>
<feature type="compositionally biased region" description="Polar residues" evidence="23">
    <location>
        <begin position="1568"/>
        <end position="1577"/>
    </location>
</feature>
<feature type="coiled-coil region" evidence="22">
    <location>
        <begin position="2272"/>
        <end position="2325"/>
    </location>
</feature>
<dbReference type="PANTHER" id="PTHR23167">
    <property type="entry name" value="CALPONIN HOMOLOGY DOMAIN-CONTAINING PROTEIN DDB_G0272472-RELATED"/>
    <property type="match status" value="1"/>
</dbReference>
<feature type="compositionally biased region" description="Polar residues" evidence="23">
    <location>
        <begin position="1440"/>
        <end position="1449"/>
    </location>
</feature>
<dbReference type="CDD" id="cd21251">
    <property type="entry name" value="CH_MICAL3"/>
    <property type="match status" value="1"/>
</dbReference>
<feature type="region of interest" description="Disordered" evidence="23">
    <location>
        <begin position="751"/>
        <end position="810"/>
    </location>
</feature>
<evidence type="ECO:0000256" key="13">
    <source>
        <dbReference type="ARBA" id="ARBA00023002"/>
    </source>
</evidence>
<feature type="compositionally biased region" description="Low complexity" evidence="23">
    <location>
        <begin position="1643"/>
        <end position="1657"/>
    </location>
</feature>
<feature type="region of interest" description="Disordered" evidence="23">
    <location>
        <begin position="1694"/>
        <end position="1719"/>
    </location>
</feature>
<dbReference type="PRINTS" id="PR00420">
    <property type="entry name" value="RNGMNOXGNASE"/>
</dbReference>
<feature type="domain" description="Calponin-homology (CH)" evidence="24">
    <location>
        <begin position="532"/>
        <end position="638"/>
    </location>
</feature>
<dbReference type="Gene3D" id="1.10.418.10">
    <property type="entry name" value="Calponin-like domain"/>
    <property type="match status" value="1"/>
</dbReference>
<evidence type="ECO:0000256" key="14">
    <source>
        <dbReference type="ARBA" id="ARBA00023033"/>
    </source>
</evidence>
<feature type="region of interest" description="Disordered" evidence="23">
    <location>
        <begin position="1326"/>
        <end position="1662"/>
    </location>
</feature>
<gene>
    <name evidence="28 29 30" type="primary">mical3</name>
</gene>
<keyword evidence="17" id="KW-0009">Actin-binding</keyword>
<keyword evidence="15 21" id="KW-0440">LIM domain</keyword>
<dbReference type="GO" id="GO:0005634">
    <property type="term" value="C:nucleus"/>
    <property type="evidence" value="ECO:0007669"/>
    <property type="project" value="UniProtKB-SubCell"/>
</dbReference>
<dbReference type="RefSeq" id="XP_013766752.1">
    <property type="nucleotide sequence ID" value="XM_013911298.1"/>
</dbReference>
<feature type="compositionally biased region" description="Basic and acidic residues" evidence="23">
    <location>
        <begin position="1874"/>
        <end position="1891"/>
    </location>
</feature>
<feature type="compositionally biased region" description="Basic and acidic residues" evidence="23">
    <location>
        <begin position="2037"/>
        <end position="2046"/>
    </location>
</feature>
<dbReference type="EC" id="1.14.13.225" evidence="5"/>
<dbReference type="GO" id="GO:0120501">
    <property type="term" value="F:F-actin monooxygenase activity"/>
    <property type="evidence" value="ECO:0007669"/>
    <property type="project" value="UniProtKB-EC"/>
</dbReference>
<evidence type="ECO:0000256" key="23">
    <source>
        <dbReference type="SAM" id="MobiDB-lite"/>
    </source>
</evidence>
<evidence type="ECO:0000259" key="25">
    <source>
        <dbReference type="PROSITE" id="PS50023"/>
    </source>
</evidence>
<feature type="compositionally biased region" description="Low complexity" evidence="23">
    <location>
        <begin position="1759"/>
        <end position="1769"/>
    </location>
</feature>
<feature type="compositionally biased region" description="Basic and acidic residues" evidence="23">
    <location>
        <begin position="706"/>
        <end position="715"/>
    </location>
</feature>
<dbReference type="GO" id="GO:0005856">
    <property type="term" value="C:cytoskeleton"/>
    <property type="evidence" value="ECO:0007669"/>
    <property type="project" value="UniProtKB-SubCell"/>
</dbReference>
<comment type="subcellular location">
    <subcellularLocation>
        <location evidence="3">Cytoplasm</location>
        <location evidence="3">Cytoskeleton</location>
    </subcellularLocation>
    <subcellularLocation>
        <location evidence="2">Nucleus</location>
    </subcellularLocation>
</comment>
<evidence type="ECO:0000259" key="26">
    <source>
        <dbReference type="PROSITE" id="PS51848"/>
    </source>
</evidence>
<keyword evidence="14" id="KW-0503">Monooxygenase</keyword>
<evidence type="ECO:0000256" key="2">
    <source>
        <dbReference type="ARBA" id="ARBA00004123"/>
    </source>
</evidence>
<keyword evidence="27" id="KW-1185">Reference proteome</keyword>
<sequence>MGDGGAGAAGGDGVNQSHVLFDNFVQATTCKGILKAFQELCDHLEVKPSDHRIFYHKLKSKLNYWKAKALWAKLDKRASHKEYKKGRACANTKCLIIGAGPCGLRTAIELAFLGAKVVILEKRDAFSRNNVLHLWPFTIQDLRGLGAKKFYGKFCAGAIDHISIRQLQLMLLKMALLLGIEIHVNVEFKSLIEPPEDQESERIGWRAEIHPRTHPVSELEFDVIIGADGRRNTLPGFRRKEFRGKLAIAITANFINRNTTAEAKVEEISGVAFIFNQKFFQDLREATGIDLENIVYYKDDTHYFVMTAKKQSLLEKGVILHDYADTELLLSRANVDQAALLSYAREAADFSTNHQLPTLDFAINHYGQPDVAMFDFTCMYASENAAMVRQRNGHKLLVALVGDSLLEPFWPMGTGIARGFLAAMDSGWMVKSWAQGKTPLEVLAERESIYRLLPQTTPENVSKNFSQYSVDPTTRYPNISLNFLKPSQVRHLFDTGECREVRIEIENVINSSTPKLARNDNCLLDKQLQESIARSSKLLNWCQRQTEGYRNVNVTDLTMSWKSGLALCALIHRYRPDLIDFDSLDERDQEKNNQLAFDVAEREFGISPCMTGKEMSSVVEPDKLSMVMYLSQFYEMFKDTVPPGDNQNLSPEEKAALISSTKSPISFLSKLGQSIAISRKRNPKDKKEKDLDGKRRKTSQSEDDEVSRTNRDDRPSVPAILSERKMDSAAVGNNNKVKVMATQLLAKFEENAPTQPTGLKRQARSGADQLYSSGSRSCPKKTILLPSSSSTSSLSLHSEHESKSLEEEELEYYERPLAHGEWMPLHPTDPGPIRIPGIQERAERLISRFKGKPDKLPKPKKKPSRFFLEQWYMSRGLTGAPGSPLSSLDSARKKPAKPLDSDGQMPLCVLSIQERADQLALQFEGKPVKQQPKKKPSRFFMEQWRLASPQSPPDSPPTTSDTLRQQYVRMYTGGVSSLTEQIASQLQSPKPTHVPEKRDLGSLRKEFPVNIGGSDVCFFCRKRVYVMERLSAEGKFFHRSCFKCDYCGTTLRLSSYAFDVEDGKFYCKPHYCYRLSGYAQRKRPAPSAAPVTAKENQTPQIPTTTVDAPGRAMAAAAPSADLQPSVLEVNGLQEPSLAKRLKGTPERIELENYRLSLQREEELEEVPEETLAEHNLSSVLDKATDADLGSSSSESDMEEEDEQEDQEEAEEQPPSPSDLGGVPWKEAVELHAKLRGDHCEEGEGEALADTGSRDGEVDEEDEEEEDENEAEEDEESSEEGDYWPWDRELQSGLWLEKYLTDEEDVGTFKARSLHIQQVLQPVDPSAIPGLRAHLESEGDKDDGQLASASQLSQPSELTQPSSAAPAHTSARHEAVRVWLESLSGEPCEDEVLEAEADGPDMEPGTEMDQDDIPSDAEAEARLHQSEHDEALPEEDKKSESLATASSMEPSSIGLLQKDDIVLFPLKPSPEPETQISPVKSPGLRFFPDPFIPEETKPEKMTPSPTSRSPLCPSPAPVQQLSPVPSPTNAAASTPVKTPTSASSPPLSPTKPPAASPLQPPSESPLKSPVSSPICSQPTPLPETEGPKSPVFPHRSICPLTGNPLSPICAQPLPCHEPSSPLTSDSPVRTQPVPAVTSTPLAKTNTATPEPSNSSTEETPSKKTDIIEEFWLKSAEIRKSLGLTPLDRSSKILERSVVETPPQDSNFAKTQTADVSREQKPAFTGRAVIRRLNITLEGQVITPIAPVEPKSDGSDKRDISSSSGLGLNGSVATSQTVNSDGYNTSDSAMLTPPSSPPPPVPANQSPAVLRQQRHQVSWTNGTEKLPSEHAKEPAKATTPVPAPRTQLSPVSVPKPAPRKVSSPQAAPETTPVVVMREKKREKPRPQETRKSFVETVEEIPFADDVEESYDDRTPDTSMNRYYTPPTSKPSREKPPLHLALAMENGKPNIPVNPVSKTQRATQFSPEAREIAEERIRAREKSVKSPALKEAMAKQLSKMKESDGEKGASPKVAWNVTPDTVGKSKKSAASPKTSAVKALESKKSEALSERFFSSNKSLDSSVASSDGSSTSKSKKRSSLFSPRKNKKEKKAKNDSSRLSGADETPPKHKSLWKAVFSGYKKDKKKKDDKSCPSTPSSSSTTQDSGKRRTSPPGRSSVDLKTRRNLSFSEDSDLSCDDVLERSSQKSKADRHVDIFDLVSGMQKEAIKEETLEKERRRELKEKRGVKERHKKRGQEKEVKREMEKDDEESVYVPHALAFKRSYATKKTYTEEELNAKLTRRVQKAARRQAKQEELKRLHRAQIIQRQLEQVEEKQRQLEERGVAVEKALRGEAVEPFVGMPRRRPLSFCPCCSPEGMGKKDDPKLMQEWFKLVQEKNALVRYESELMIFARELELEDRQSRLQQELRERMAMEDHLKSEKELAEEKQILNEMLEVVEQRDALVALLEEQRLREKEEDKDLEAVMLSKGFNLNWA</sequence>
<reference evidence="28 29" key="1">
    <citation type="submission" date="2025-04" db="UniProtKB">
        <authorList>
            <consortium name="RefSeq"/>
        </authorList>
    </citation>
    <scope>IDENTIFICATION</scope>
</reference>
<dbReference type="Pfam" id="PF00307">
    <property type="entry name" value="CH"/>
    <property type="match status" value="1"/>
</dbReference>
<evidence type="ECO:0000256" key="12">
    <source>
        <dbReference type="ARBA" id="ARBA00022857"/>
    </source>
</evidence>
<dbReference type="InterPro" id="IPR001781">
    <property type="entry name" value="Znf_LIM"/>
</dbReference>
<feature type="domain" description="BMERB" evidence="26">
    <location>
        <begin position="2288"/>
        <end position="2459"/>
    </location>
</feature>